<keyword evidence="12" id="KW-1185">Reference proteome</keyword>
<dbReference type="GO" id="GO:0005506">
    <property type="term" value="F:iron ion binding"/>
    <property type="evidence" value="ECO:0007669"/>
    <property type="project" value="InterPro"/>
</dbReference>
<keyword evidence="4 9" id="KW-0349">Heme</keyword>
<feature type="binding site" description="axial binding residue" evidence="9">
    <location>
        <position position="495"/>
    </location>
    <ligand>
        <name>heme</name>
        <dbReference type="ChEBI" id="CHEBI:30413"/>
    </ligand>
    <ligandPart>
        <name>Fe</name>
        <dbReference type="ChEBI" id="CHEBI:18248"/>
    </ligandPart>
</feature>
<evidence type="ECO:0000256" key="4">
    <source>
        <dbReference type="ARBA" id="ARBA00022617"/>
    </source>
</evidence>
<accession>A0A4Q9PSJ1</accession>
<evidence type="ECO:0000256" key="9">
    <source>
        <dbReference type="PIRSR" id="PIRSR602401-1"/>
    </source>
</evidence>
<evidence type="ECO:0000256" key="3">
    <source>
        <dbReference type="ARBA" id="ARBA00010617"/>
    </source>
</evidence>
<dbReference type="InterPro" id="IPR036396">
    <property type="entry name" value="Cyt_P450_sf"/>
</dbReference>
<dbReference type="Pfam" id="PF00067">
    <property type="entry name" value="p450"/>
    <property type="match status" value="1"/>
</dbReference>
<keyword evidence="10" id="KW-1133">Transmembrane helix</keyword>
<keyword evidence="10" id="KW-0472">Membrane</keyword>
<dbReference type="PRINTS" id="PR00463">
    <property type="entry name" value="EP450I"/>
</dbReference>
<dbReference type="Gene3D" id="1.10.630.10">
    <property type="entry name" value="Cytochrome P450"/>
    <property type="match status" value="1"/>
</dbReference>
<dbReference type="PANTHER" id="PTHR24305:SF166">
    <property type="entry name" value="CYTOCHROME P450 12A4, MITOCHONDRIAL-RELATED"/>
    <property type="match status" value="1"/>
</dbReference>
<dbReference type="PANTHER" id="PTHR24305">
    <property type="entry name" value="CYTOCHROME P450"/>
    <property type="match status" value="1"/>
</dbReference>
<gene>
    <name evidence="11" type="ORF">BD310DRAFT_949394</name>
</gene>
<dbReference type="CDD" id="cd11069">
    <property type="entry name" value="CYP_FUM15-like"/>
    <property type="match status" value="1"/>
</dbReference>
<dbReference type="GO" id="GO:0016705">
    <property type="term" value="F:oxidoreductase activity, acting on paired donors, with incorporation or reduction of molecular oxygen"/>
    <property type="evidence" value="ECO:0007669"/>
    <property type="project" value="InterPro"/>
</dbReference>
<evidence type="ECO:0000256" key="10">
    <source>
        <dbReference type="SAM" id="Phobius"/>
    </source>
</evidence>
<comment type="pathway">
    <text evidence="2">Secondary metabolite biosynthesis.</text>
</comment>
<dbReference type="PRINTS" id="PR00385">
    <property type="entry name" value="P450"/>
</dbReference>
<comment type="cofactor">
    <cofactor evidence="1 9">
        <name>heme</name>
        <dbReference type="ChEBI" id="CHEBI:30413"/>
    </cofactor>
</comment>
<dbReference type="GO" id="GO:0004497">
    <property type="term" value="F:monooxygenase activity"/>
    <property type="evidence" value="ECO:0007669"/>
    <property type="project" value="UniProtKB-KW"/>
</dbReference>
<sequence>MALLTSAPQAALAVVVLYVSWLILKPFVIKSPLGNIPGPPRESWLSGNLGQFLALDCWDFRAELARKYPRVAALHGTPGQSKWITVWDVKAMQNIFLKEQDIYAEPVLYVRRAMRVMLGPGLLSTDGEQHKRQRKMLNPVFSVKHLREMTPLFYQVIHKTRDAIMERVRAGAGAKRGVELDMLSWSGRTTLEVLGQAGLGHSFDPLTQDRPDEFADAVKDFFPQMARSVIPRMVMRRVANVGPVSFRRWVVERMPNKNIQQLRRISDIMHGRSVRIFKEKKEALEKGDDTLQHQIGEGRDIMSILLRENMLAKAEDKLPDDELIGQISTMVLAGMDTTANSLARALQILAERQDVQEKLRKEILHAIETEGQDGTLDYEKIMELPYLEAVCRETLRVYPGVTMLFRETTKDVIMPLSEPIRLKDGTLTDIITVPKGTRILPNIGASNVDPALWGPDAHEWRPERWLEPLPRAVEEARVPGVYSHLMTFIGGSKACIGFKFAQIEMKTVLLVLLQNFKFEPTGKPIKWNLAAVQYPSVASEGPEPALPLLVSALRA</sequence>
<dbReference type="STRING" id="114155.A0A4Q9PSJ1"/>
<dbReference type="InterPro" id="IPR001128">
    <property type="entry name" value="Cyt_P450"/>
</dbReference>
<keyword evidence="5 9" id="KW-0479">Metal-binding</keyword>
<feature type="transmembrane region" description="Helical" evidence="10">
    <location>
        <begin position="6"/>
        <end position="24"/>
    </location>
</feature>
<evidence type="ECO:0000313" key="11">
    <source>
        <dbReference type="EMBL" id="TBU57392.1"/>
    </source>
</evidence>
<evidence type="ECO:0000256" key="6">
    <source>
        <dbReference type="ARBA" id="ARBA00023002"/>
    </source>
</evidence>
<evidence type="ECO:0000256" key="8">
    <source>
        <dbReference type="ARBA" id="ARBA00023033"/>
    </source>
</evidence>
<keyword evidence="6" id="KW-0560">Oxidoreductase</keyword>
<evidence type="ECO:0000313" key="12">
    <source>
        <dbReference type="Proteomes" id="UP000292082"/>
    </source>
</evidence>
<protein>
    <submittedName>
        <fullName evidence="11">Cytochrome P450</fullName>
    </submittedName>
</protein>
<keyword evidence="7 9" id="KW-0408">Iron</keyword>
<dbReference type="GO" id="GO:0020037">
    <property type="term" value="F:heme binding"/>
    <property type="evidence" value="ECO:0007669"/>
    <property type="project" value="InterPro"/>
</dbReference>
<evidence type="ECO:0000256" key="2">
    <source>
        <dbReference type="ARBA" id="ARBA00005179"/>
    </source>
</evidence>
<dbReference type="Proteomes" id="UP000292082">
    <property type="component" value="Unassembled WGS sequence"/>
</dbReference>
<comment type="similarity">
    <text evidence="3">Belongs to the cytochrome P450 family.</text>
</comment>
<keyword evidence="10" id="KW-0812">Transmembrane</keyword>
<dbReference type="InterPro" id="IPR002401">
    <property type="entry name" value="Cyt_P450_E_grp-I"/>
</dbReference>
<proteinExistence type="inferred from homology"/>
<name>A0A4Q9PSJ1_9APHY</name>
<organism evidence="11 12">
    <name type="scientific">Dichomitus squalens</name>
    <dbReference type="NCBI Taxonomy" id="114155"/>
    <lineage>
        <taxon>Eukaryota</taxon>
        <taxon>Fungi</taxon>
        <taxon>Dikarya</taxon>
        <taxon>Basidiomycota</taxon>
        <taxon>Agaricomycotina</taxon>
        <taxon>Agaricomycetes</taxon>
        <taxon>Polyporales</taxon>
        <taxon>Polyporaceae</taxon>
        <taxon>Dichomitus</taxon>
    </lineage>
</organism>
<dbReference type="SUPFAM" id="SSF48264">
    <property type="entry name" value="Cytochrome P450"/>
    <property type="match status" value="1"/>
</dbReference>
<reference evidence="11 12" key="1">
    <citation type="submission" date="2019-01" db="EMBL/GenBank/DDBJ databases">
        <title>Draft genome sequences of three monokaryotic isolates of the white-rot basidiomycete fungus Dichomitus squalens.</title>
        <authorList>
            <consortium name="DOE Joint Genome Institute"/>
            <person name="Lopez S.C."/>
            <person name="Andreopoulos B."/>
            <person name="Pangilinan J."/>
            <person name="Lipzen A."/>
            <person name="Riley R."/>
            <person name="Ahrendt S."/>
            <person name="Ng V."/>
            <person name="Barry K."/>
            <person name="Daum C."/>
            <person name="Grigoriev I.V."/>
            <person name="Hilden K.S."/>
            <person name="Makela M.R."/>
            <person name="de Vries R.P."/>
        </authorList>
    </citation>
    <scope>NUCLEOTIDE SEQUENCE [LARGE SCALE GENOMIC DNA]</scope>
    <source>
        <strain evidence="11 12">CBS 464.89</strain>
    </source>
</reference>
<evidence type="ECO:0000256" key="5">
    <source>
        <dbReference type="ARBA" id="ARBA00022723"/>
    </source>
</evidence>
<dbReference type="AlphaFoldDB" id="A0A4Q9PSJ1"/>
<evidence type="ECO:0000256" key="7">
    <source>
        <dbReference type="ARBA" id="ARBA00023004"/>
    </source>
</evidence>
<dbReference type="EMBL" id="ML145137">
    <property type="protein sequence ID" value="TBU57392.1"/>
    <property type="molecule type" value="Genomic_DNA"/>
</dbReference>
<evidence type="ECO:0000256" key="1">
    <source>
        <dbReference type="ARBA" id="ARBA00001971"/>
    </source>
</evidence>
<dbReference type="InterPro" id="IPR050121">
    <property type="entry name" value="Cytochrome_P450_monoxygenase"/>
</dbReference>
<keyword evidence="8" id="KW-0503">Monooxygenase</keyword>